<dbReference type="InterPro" id="IPR002347">
    <property type="entry name" value="SDR_fam"/>
</dbReference>
<organism evidence="2 3">
    <name type="scientific">Coccomyxa subellipsoidea (strain C-169)</name>
    <name type="common">Green microalga</name>
    <dbReference type="NCBI Taxonomy" id="574566"/>
    <lineage>
        <taxon>Eukaryota</taxon>
        <taxon>Viridiplantae</taxon>
        <taxon>Chlorophyta</taxon>
        <taxon>core chlorophytes</taxon>
        <taxon>Trebouxiophyceae</taxon>
        <taxon>Trebouxiophyceae incertae sedis</taxon>
        <taxon>Coccomyxaceae</taxon>
        <taxon>Coccomyxa</taxon>
        <taxon>Coccomyxa subellipsoidea</taxon>
    </lineage>
</organism>
<proteinExistence type="predicted"/>
<dbReference type="AlphaFoldDB" id="I0YXB3"/>
<gene>
    <name evidence="2" type="ORF">COCSUDRAFT_53488</name>
</gene>
<evidence type="ECO:0000313" key="2">
    <source>
        <dbReference type="EMBL" id="EIE23032.1"/>
    </source>
</evidence>
<dbReference type="PANTHER" id="PTHR43157:SF31">
    <property type="entry name" value="PHOSPHATIDYLINOSITOL-GLYCAN BIOSYNTHESIS CLASS F PROTEIN"/>
    <property type="match status" value="1"/>
</dbReference>
<dbReference type="Gene3D" id="3.40.50.720">
    <property type="entry name" value="NAD(P)-binding Rossmann-like Domain"/>
    <property type="match status" value="1"/>
</dbReference>
<dbReference type="KEGG" id="csl:COCSUDRAFT_53488"/>
<protein>
    <submittedName>
        <fullName evidence="2">NAD(P)-binding protein</fullName>
    </submittedName>
</protein>
<accession>I0YXB3</accession>
<dbReference type="PANTHER" id="PTHR43157">
    <property type="entry name" value="PHOSPHATIDYLINOSITOL-GLYCAN BIOSYNTHESIS CLASS F PROTEIN-RELATED"/>
    <property type="match status" value="1"/>
</dbReference>
<dbReference type="EMBL" id="AGSI01000008">
    <property type="protein sequence ID" value="EIE23032.1"/>
    <property type="molecule type" value="Genomic_DNA"/>
</dbReference>
<dbReference type="eggNOG" id="KOG1208">
    <property type="taxonomic scope" value="Eukaryota"/>
</dbReference>
<dbReference type="GO" id="GO:0016491">
    <property type="term" value="F:oxidoreductase activity"/>
    <property type="evidence" value="ECO:0007669"/>
    <property type="project" value="UniProtKB-KW"/>
</dbReference>
<dbReference type="InterPro" id="IPR036291">
    <property type="entry name" value="NAD(P)-bd_dom_sf"/>
</dbReference>
<keyword evidence="3" id="KW-1185">Reference proteome</keyword>
<dbReference type="RefSeq" id="XP_005647576.1">
    <property type="nucleotide sequence ID" value="XM_005647519.1"/>
</dbReference>
<dbReference type="PRINTS" id="PR00081">
    <property type="entry name" value="GDHRDH"/>
</dbReference>
<dbReference type="Proteomes" id="UP000007264">
    <property type="component" value="Unassembled WGS sequence"/>
</dbReference>
<dbReference type="SUPFAM" id="SSF51735">
    <property type="entry name" value="NAD(P)-binding Rossmann-fold domains"/>
    <property type="match status" value="1"/>
</dbReference>
<evidence type="ECO:0000313" key="3">
    <source>
        <dbReference type="Proteomes" id="UP000007264"/>
    </source>
</evidence>
<sequence>MKEGAELAIVTGANAGIGKEVTAGLMESGCHVIMACRRLDRCEEAREELGQRQLPGSCECSRLDLGDFASVRQFAAATRQRVQHDRHPIDILINNAGVIGVPPVKGVDQQLRINHLGPFLLTRLLTPALAPKARIVNVASRAHKQGSLQIKNGKIQGTPSHWYLQYARSKLCNVLHVLELQRRFMAEGTRVTAHAVSPGRVYTNIFDNLPPLARTLLKPLASVLFQTPKQGASTVLYAARAPELEGRSVLYLHNMREARASELAQDPDLARSLWDASSAAVGWGPEDEGP</sequence>
<dbReference type="Pfam" id="PF00106">
    <property type="entry name" value="adh_short"/>
    <property type="match status" value="1"/>
</dbReference>
<keyword evidence="1" id="KW-0560">Oxidoreductase</keyword>
<comment type="caution">
    <text evidence="2">The sequence shown here is derived from an EMBL/GenBank/DDBJ whole genome shotgun (WGS) entry which is preliminary data.</text>
</comment>
<name>I0YXB3_COCSC</name>
<reference evidence="2 3" key="1">
    <citation type="journal article" date="2012" name="Genome Biol.">
        <title>The genome of the polar eukaryotic microalga coccomyxa subellipsoidea reveals traits of cold adaptation.</title>
        <authorList>
            <person name="Blanc G."/>
            <person name="Agarkova I."/>
            <person name="Grimwood J."/>
            <person name="Kuo A."/>
            <person name="Brueggeman A."/>
            <person name="Dunigan D."/>
            <person name="Gurnon J."/>
            <person name="Ladunga I."/>
            <person name="Lindquist E."/>
            <person name="Lucas S."/>
            <person name="Pangilinan J."/>
            <person name="Proschold T."/>
            <person name="Salamov A."/>
            <person name="Schmutz J."/>
            <person name="Weeks D."/>
            <person name="Yamada T."/>
            <person name="Claverie J.M."/>
            <person name="Grigoriev I."/>
            <person name="Van Etten J."/>
            <person name="Lomsadze A."/>
            <person name="Borodovsky M."/>
        </authorList>
    </citation>
    <scope>NUCLEOTIDE SEQUENCE [LARGE SCALE GENOMIC DNA]</scope>
    <source>
        <strain evidence="2 3">C-169</strain>
    </source>
</reference>
<dbReference type="STRING" id="574566.I0YXB3"/>
<evidence type="ECO:0000256" key="1">
    <source>
        <dbReference type="ARBA" id="ARBA00023002"/>
    </source>
</evidence>
<dbReference type="OrthoDB" id="191139at2759"/>
<dbReference type="GeneID" id="17041020"/>